<dbReference type="GeneID" id="57345787"/>
<evidence type="ECO:0000313" key="2">
    <source>
        <dbReference type="Proteomes" id="UP000566985"/>
    </source>
</evidence>
<dbReference type="AlphaFoldDB" id="A0A7Y6NF06"/>
<dbReference type="EMBL" id="JABWPM010000012">
    <property type="protein sequence ID" value="NUY97317.1"/>
    <property type="molecule type" value="Genomic_DNA"/>
</dbReference>
<name>A0A7Y6NF06_9GAMM</name>
<reference evidence="1 2" key="1">
    <citation type="submission" date="2020-05" db="EMBL/GenBank/DDBJ databases">
        <title>Whole Genome Sequences of Enterobacteriales Associated with the International Space Station.</title>
        <authorList>
            <person name="Bharadwaj A."/>
            <person name="Daudu R."/>
            <person name="Singh N."/>
            <person name="Wood J."/>
            <person name="Debieu M."/>
            <person name="Mason C."/>
            <person name="Wang C."/>
            <person name="Venkateswaran K."/>
        </authorList>
    </citation>
    <scope>NUCLEOTIDE SEQUENCE [LARGE SCALE GENOMIC DNA]</scope>
    <source>
        <strain evidence="1 2">IF5SW-B1</strain>
    </source>
</reference>
<dbReference type="Proteomes" id="UP000566985">
    <property type="component" value="Unassembled WGS sequence"/>
</dbReference>
<dbReference type="RefSeq" id="WP_069730108.1">
    <property type="nucleotide sequence ID" value="NZ_JABWPE010000011.1"/>
</dbReference>
<gene>
    <name evidence="1" type="ORF">HU668_12725</name>
</gene>
<comment type="caution">
    <text evidence="1">The sequence shown here is derived from an EMBL/GenBank/DDBJ whole genome shotgun (WGS) entry which is preliminary data.</text>
</comment>
<proteinExistence type="predicted"/>
<organism evidence="1 2">
    <name type="scientific">Pantoea brenneri</name>
    <dbReference type="NCBI Taxonomy" id="472694"/>
    <lineage>
        <taxon>Bacteria</taxon>
        <taxon>Pseudomonadati</taxon>
        <taxon>Pseudomonadota</taxon>
        <taxon>Gammaproteobacteria</taxon>
        <taxon>Enterobacterales</taxon>
        <taxon>Erwiniaceae</taxon>
        <taxon>Pantoea</taxon>
    </lineage>
</organism>
<evidence type="ECO:0000313" key="1">
    <source>
        <dbReference type="EMBL" id="NUY97317.1"/>
    </source>
</evidence>
<sequence length="117" mass="13736">MNFIEKLPDPIDLLSFFESEPFFSNEIDHHYGYEYTDSNGMKLIFSYAALEGWIQTIIEFNGEKISQHLSEGVSYFEIKNEIKGEYLSSDISFGESVTRMEIRLKPYISVQWNTLMR</sequence>
<accession>A0A7Y6NF06</accession>
<protein>
    <submittedName>
        <fullName evidence="1">Uncharacterized protein</fullName>
    </submittedName>
</protein>
<dbReference type="CDD" id="cd20698">
    <property type="entry name" value="CdiI_Kp-like"/>
    <property type="match status" value="1"/>
</dbReference>